<protein>
    <recommendedName>
        <fullName evidence="4">DUF4625 domain-containing protein</fullName>
    </recommendedName>
</protein>
<evidence type="ECO:0000256" key="1">
    <source>
        <dbReference type="SAM" id="SignalP"/>
    </source>
</evidence>
<feature type="signal peptide" evidence="1">
    <location>
        <begin position="1"/>
        <end position="22"/>
    </location>
</feature>
<name>A0A371JSL5_9FLAO</name>
<evidence type="ECO:0008006" key="4">
    <source>
        <dbReference type="Google" id="ProtNLM"/>
    </source>
</evidence>
<gene>
    <name evidence="2" type="ORF">DX873_01005</name>
</gene>
<comment type="caution">
    <text evidence="2">The sequence shown here is derived from an EMBL/GenBank/DDBJ whole genome shotgun (WGS) entry which is preliminary data.</text>
</comment>
<dbReference type="EMBL" id="QTJX01000001">
    <property type="protein sequence ID" value="RDY60791.1"/>
    <property type="molecule type" value="Genomic_DNA"/>
</dbReference>
<dbReference type="RefSeq" id="WP_116182674.1">
    <property type="nucleotide sequence ID" value="NZ_QTJX01000001.1"/>
</dbReference>
<evidence type="ECO:0000313" key="2">
    <source>
        <dbReference type="EMBL" id="RDY60791.1"/>
    </source>
</evidence>
<evidence type="ECO:0000313" key="3">
    <source>
        <dbReference type="Proteomes" id="UP000261828"/>
    </source>
</evidence>
<organism evidence="2 3">
    <name type="scientific">Flagellimonas nanhaiensis</name>
    <dbReference type="NCBI Taxonomy" id="2292706"/>
    <lineage>
        <taxon>Bacteria</taxon>
        <taxon>Pseudomonadati</taxon>
        <taxon>Bacteroidota</taxon>
        <taxon>Flavobacteriia</taxon>
        <taxon>Flavobacteriales</taxon>
        <taxon>Flavobacteriaceae</taxon>
        <taxon>Flagellimonas</taxon>
    </lineage>
</organism>
<keyword evidence="1" id="KW-0732">Signal</keyword>
<dbReference type="SUPFAM" id="SSF63825">
    <property type="entry name" value="YWTD domain"/>
    <property type="match status" value="1"/>
</dbReference>
<feature type="chain" id="PRO_5017001938" description="DUF4625 domain-containing protein" evidence="1">
    <location>
        <begin position="23"/>
        <end position="462"/>
    </location>
</feature>
<dbReference type="AlphaFoldDB" id="A0A371JSL5"/>
<dbReference type="Proteomes" id="UP000261828">
    <property type="component" value="Unassembled WGS sequence"/>
</dbReference>
<dbReference type="OrthoDB" id="1402381at2"/>
<reference evidence="2 3" key="1">
    <citation type="submission" date="2018-08" db="EMBL/GenBank/DDBJ databases">
        <title>Muricauda nanhaiensis sp. nov., isolated from seawater of the South China Sea.</title>
        <authorList>
            <person name="Dang Y."/>
        </authorList>
    </citation>
    <scope>NUCLEOTIDE SEQUENCE [LARGE SCALE GENOMIC DNA]</scope>
    <source>
        <strain evidence="2 3">SM1704</strain>
    </source>
</reference>
<accession>A0A371JSL5</accession>
<dbReference type="PROSITE" id="PS51257">
    <property type="entry name" value="PROKAR_LIPOPROTEIN"/>
    <property type="match status" value="1"/>
</dbReference>
<proteinExistence type="predicted"/>
<sequence length="462" mass="51637">MKTLKFVLIPVLISLLLFGCKAEPLDGDEDAPVIEVLAPSDNPVFYVSGSQSTPTTLQIRARATDNNAVVFGILTIEDANGDLVDADVESSFSENNTVMELLANFSTDTPGTYKLNFLFRDANDNNASVTRTVECLAGTDEQAEEEEEEEPTNDITFQFFASDKKNETVLRIDVYEDGHSANLITNQVIDAKGMRFYPDQEELLFGSTLAGLNVEIFSTDMEGKNLNSTTVSNANFLFSTLAKDYDKQEIYYFLEGADLTKVPRHALYRMDADGTNQTMIAQIDNATRENAIQKMLLYDNNGSPILIMHDRTTLYVYNPGGEGSWESSAVFSQDSIEIHDIAMGADNKTVYMVLKYGNYYNVGTTTIEGSETNVSLVHIPENQPAASDNLPHRIKVDVENQHIYWFTQSEDRQKSILKRANFNDTEVQTMWETTTCLCDGEVEEIRIEDYQINTGEIIVATN</sequence>
<keyword evidence="3" id="KW-1185">Reference proteome</keyword>